<dbReference type="AlphaFoldDB" id="A0A7J6TS58"/>
<gene>
    <name evidence="1" type="ORF">FOZ62_007677</name>
</gene>
<organism evidence="1 2">
    <name type="scientific">Perkinsus olseni</name>
    <name type="common">Perkinsus atlanticus</name>
    <dbReference type="NCBI Taxonomy" id="32597"/>
    <lineage>
        <taxon>Eukaryota</taxon>
        <taxon>Sar</taxon>
        <taxon>Alveolata</taxon>
        <taxon>Perkinsozoa</taxon>
        <taxon>Perkinsea</taxon>
        <taxon>Perkinsida</taxon>
        <taxon>Perkinsidae</taxon>
        <taxon>Perkinsus</taxon>
    </lineage>
</organism>
<comment type="caution">
    <text evidence="1">The sequence shown here is derived from an EMBL/GenBank/DDBJ whole genome shotgun (WGS) entry which is preliminary data.</text>
</comment>
<evidence type="ECO:0000313" key="1">
    <source>
        <dbReference type="EMBL" id="KAF4747432.1"/>
    </source>
</evidence>
<sequence length="141" mass="16176">SYNEESYALYDALGSSIWNTSSPLFMVLLDLTDHHISASFDITIVEAELALGYMFIDYKTKAHFAPEGFLTIDGTTIKAMSERVYILPVHLQWTTFEEYSISSFSFYDIDIELRALGYRFRTLLRYGVIQVPNFTLPFPSS</sequence>
<dbReference type="Proteomes" id="UP000574390">
    <property type="component" value="Unassembled WGS sequence"/>
</dbReference>
<accession>A0A7J6TS58</accession>
<name>A0A7J6TS58_PEROL</name>
<evidence type="ECO:0000313" key="2">
    <source>
        <dbReference type="Proteomes" id="UP000574390"/>
    </source>
</evidence>
<reference evidence="1 2" key="1">
    <citation type="submission" date="2020-04" db="EMBL/GenBank/DDBJ databases">
        <title>Perkinsus olseni comparative genomics.</title>
        <authorList>
            <person name="Bogema D.R."/>
        </authorList>
    </citation>
    <scope>NUCLEOTIDE SEQUENCE [LARGE SCALE GENOMIC DNA]</scope>
    <source>
        <strain evidence="1">ATCC PRA-205</strain>
    </source>
</reference>
<dbReference type="EMBL" id="JABANM010005546">
    <property type="protein sequence ID" value="KAF4747432.1"/>
    <property type="molecule type" value="Genomic_DNA"/>
</dbReference>
<feature type="non-terminal residue" evidence="1">
    <location>
        <position position="1"/>
    </location>
</feature>
<proteinExistence type="predicted"/>
<protein>
    <submittedName>
        <fullName evidence="1">Uncharacterized protein</fullName>
    </submittedName>
</protein>